<reference evidence="1" key="1">
    <citation type="submission" date="2023-10" db="EMBL/GenBank/DDBJ databases">
        <title>Genome assembly of Pristionchus species.</title>
        <authorList>
            <person name="Yoshida K."/>
            <person name="Sommer R.J."/>
        </authorList>
    </citation>
    <scope>NUCLEOTIDE SEQUENCE</scope>
    <source>
        <strain evidence="1">RS5133</strain>
    </source>
</reference>
<feature type="non-terminal residue" evidence="1">
    <location>
        <position position="1"/>
    </location>
</feature>
<comment type="caution">
    <text evidence="1">The sequence shown here is derived from an EMBL/GenBank/DDBJ whole genome shotgun (WGS) entry which is preliminary data.</text>
</comment>
<proteinExistence type="predicted"/>
<sequence>LRNDNYSLASFNLDLLRERNRRLVDLPLQTDRFGRNRGSVAVSSIVGSRDGLEGATPVVDDSSGEIAVERMREEDLQDLNCATLHQLHLIDPQDGQAIETPRDPVRIEHVIDENGELAIAVGVVGM</sequence>
<dbReference type="EMBL" id="BTSY01000003">
    <property type="protein sequence ID" value="GMT20693.1"/>
    <property type="molecule type" value="Genomic_DNA"/>
</dbReference>
<protein>
    <submittedName>
        <fullName evidence="1">Uncharacterized protein</fullName>
    </submittedName>
</protein>
<feature type="non-terminal residue" evidence="1">
    <location>
        <position position="126"/>
    </location>
</feature>
<keyword evidence="2" id="KW-1185">Reference proteome</keyword>
<dbReference type="Proteomes" id="UP001432322">
    <property type="component" value="Unassembled WGS sequence"/>
</dbReference>
<gene>
    <name evidence="1" type="ORF">PFISCL1PPCAC_11990</name>
</gene>
<accession>A0AAV5VQV5</accession>
<dbReference type="AlphaFoldDB" id="A0AAV5VQV5"/>
<evidence type="ECO:0000313" key="1">
    <source>
        <dbReference type="EMBL" id="GMT20693.1"/>
    </source>
</evidence>
<organism evidence="1 2">
    <name type="scientific">Pristionchus fissidentatus</name>
    <dbReference type="NCBI Taxonomy" id="1538716"/>
    <lineage>
        <taxon>Eukaryota</taxon>
        <taxon>Metazoa</taxon>
        <taxon>Ecdysozoa</taxon>
        <taxon>Nematoda</taxon>
        <taxon>Chromadorea</taxon>
        <taxon>Rhabditida</taxon>
        <taxon>Rhabditina</taxon>
        <taxon>Diplogasteromorpha</taxon>
        <taxon>Diplogasteroidea</taxon>
        <taxon>Neodiplogasteridae</taxon>
        <taxon>Pristionchus</taxon>
    </lineage>
</organism>
<name>A0AAV5VQV5_9BILA</name>
<evidence type="ECO:0000313" key="2">
    <source>
        <dbReference type="Proteomes" id="UP001432322"/>
    </source>
</evidence>